<reference evidence="1 2" key="1">
    <citation type="journal article" date="2023" name="Nucleic Acids Res.">
        <title>The hologenome of Daphnia magna reveals possible DNA methylation and microbiome-mediated evolution of the host genome.</title>
        <authorList>
            <person name="Chaturvedi A."/>
            <person name="Li X."/>
            <person name="Dhandapani V."/>
            <person name="Marshall H."/>
            <person name="Kissane S."/>
            <person name="Cuenca-Cambronero M."/>
            <person name="Asole G."/>
            <person name="Calvet F."/>
            <person name="Ruiz-Romero M."/>
            <person name="Marangio P."/>
            <person name="Guigo R."/>
            <person name="Rago D."/>
            <person name="Mirbahai L."/>
            <person name="Eastwood N."/>
            <person name="Colbourne J.K."/>
            <person name="Zhou J."/>
            <person name="Mallon E."/>
            <person name="Orsini L."/>
        </authorList>
    </citation>
    <scope>NUCLEOTIDE SEQUENCE [LARGE SCALE GENOMIC DNA]</scope>
    <source>
        <strain evidence="1">LRV0_1</strain>
    </source>
</reference>
<accession>A0ABR0AGZ4</accession>
<evidence type="ECO:0000313" key="2">
    <source>
        <dbReference type="Proteomes" id="UP001234178"/>
    </source>
</evidence>
<gene>
    <name evidence="1" type="ORF">OUZ56_009824</name>
</gene>
<dbReference type="Proteomes" id="UP001234178">
    <property type="component" value="Unassembled WGS sequence"/>
</dbReference>
<dbReference type="PANTHER" id="PTHR47501">
    <property type="entry name" value="TRANSPOSASE-RELATED"/>
    <property type="match status" value="1"/>
</dbReference>
<name>A0ABR0AGZ4_9CRUS</name>
<dbReference type="EMBL" id="JAOYFB010000037">
    <property type="protein sequence ID" value="KAK4024402.1"/>
    <property type="molecule type" value="Genomic_DNA"/>
</dbReference>
<comment type="caution">
    <text evidence="1">The sequence shown here is derived from an EMBL/GenBank/DDBJ whole genome shotgun (WGS) entry which is preliminary data.</text>
</comment>
<proteinExistence type="predicted"/>
<protein>
    <submittedName>
        <fullName evidence="1">Uncharacterized protein</fullName>
    </submittedName>
</protein>
<sequence length="131" mass="14652">MQLQLLMRGHIGRGLTSGKQYTESVHEEFQVKDKLRGATTDNGSNFFKFFREKGATSSLPDCNSMMQEEEDAYLGIESDVEEILYFEIGEILDDPVVNTSALLPETVTLPVHPRCACHLSSLVSKVDVQKI</sequence>
<dbReference type="PANTHER" id="PTHR47501:SF8">
    <property type="match status" value="1"/>
</dbReference>
<evidence type="ECO:0000313" key="1">
    <source>
        <dbReference type="EMBL" id="KAK4024402.1"/>
    </source>
</evidence>
<organism evidence="1 2">
    <name type="scientific">Daphnia magna</name>
    <dbReference type="NCBI Taxonomy" id="35525"/>
    <lineage>
        <taxon>Eukaryota</taxon>
        <taxon>Metazoa</taxon>
        <taxon>Ecdysozoa</taxon>
        <taxon>Arthropoda</taxon>
        <taxon>Crustacea</taxon>
        <taxon>Branchiopoda</taxon>
        <taxon>Diplostraca</taxon>
        <taxon>Cladocera</taxon>
        <taxon>Anomopoda</taxon>
        <taxon>Daphniidae</taxon>
        <taxon>Daphnia</taxon>
    </lineage>
</organism>
<keyword evidence="2" id="KW-1185">Reference proteome</keyword>